<organism evidence="1 2">
    <name type="scientific">Anaerovorax odorimutans</name>
    <dbReference type="NCBI Taxonomy" id="109327"/>
    <lineage>
        <taxon>Bacteria</taxon>
        <taxon>Bacillati</taxon>
        <taxon>Bacillota</taxon>
        <taxon>Clostridia</taxon>
        <taxon>Peptostreptococcales</taxon>
        <taxon>Anaerovoracaceae</taxon>
        <taxon>Anaerovorax</taxon>
    </lineage>
</organism>
<name>A0ABT1RUF5_9FIRM</name>
<gene>
    <name evidence="1" type="ORF">NE619_19000</name>
</gene>
<evidence type="ECO:0000313" key="1">
    <source>
        <dbReference type="EMBL" id="MCQ4638815.1"/>
    </source>
</evidence>
<dbReference type="EMBL" id="JANFXK010000288">
    <property type="protein sequence ID" value="MCQ4638815.1"/>
    <property type="molecule type" value="Genomic_DNA"/>
</dbReference>
<protein>
    <submittedName>
        <fullName evidence="1">Uncharacterized protein</fullName>
    </submittedName>
</protein>
<keyword evidence="2" id="KW-1185">Reference proteome</keyword>
<reference evidence="1 2" key="1">
    <citation type="submission" date="2022-06" db="EMBL/GenBank/DDBJ databases">
        <title>Isolation of gut microbiota from human fecal samples.</title>
        <authorList>
            <person name="Pamer E.G."/>
            <person name="Barat B."/>
            <person name="Waligurski E."/>
            <person name="Medina S."/>
            <person name="Paddock L."/>
            <person name="Mostad J."/>
        </authorList>
    </citation>
    <scope>NUCLEOTIDE SEQUENCE [LARGE SCALE GENOMIC DNA]</scope>
    <source>
        <strain evidence="1 2">SL.3.17</strain>
    </source>
</reference>
<feature type="non-terminal residue" evidence="1">
    <location>
        <position position="68"/>
    </location>
</feature>
<dbReference type="Proteomes" id="UP001524502">
    <property type="component" value="Unassembled WGS sequence"/>
</dbReference>
<comment type="caution">
    <text evidence="1">The sequence shown here is derived from an EMBL/GenBank/DDBJ whole genome shotgun (WGS) entry which is preliminary data.</text>
</comment>
<dbReference type="RefSeq" id="WP_256133963.1">
    <property type="nucleotide sequence ID" value="NZ_JANFXK010000288.1"/>
</dbReference>
<proteinExistence type="predicted"/>
<feature type="non-terminal residue" evidence="1">
    <location>
        <position position="1"/>
    </location>
</feature>
<accession>A0ABT1RUF5</accession>
<evidence type="ECO:0000313" key="2">
    <source>
        <dbReference type="Proteomes" id="UP001524502"/>
    </source>
</evidence>
<sequence>IMTGGAGSTAWYSTTLQNVISNNLTTAQGYKGLNSAGATAKQAVYDVQDCRIVLNPTSYTYDGTPKKP</sequence>